<name>A0A4U8WLQ0_9FLAO</name>
<dbReference type="KEGG" id="ctai:NCTC12078_01764"/>
<proteinExistence type="predicted"/>
<sequence length="288" mass="33060">MRKNILFLFTITLSIILLDCDQKKTSQADNDNCENLKKAYRLIKEGKQNSEKFNKVLKNIKDLSALEIDIEDPITDDQRSRGQIAYSTFSNRLTKNLEIDYQVFKDLINQNSHLSLVRIQYVYLSESTLQSLVKDISDENEKKSVIDSLVKYKDNLYAILTFTNENSTNIKSYLVFNIPSKAYSININEKDIYDGLIQNVSVILGNPEYIAKSIKYNSTKVKDYIDKIDEYVAVCDMSPVTKLRFDFCYGVSKSTNAKKSIFTTSIPVHSDGKELESFPYYDQGSLEP</sequence>
<evidence type="ECO:0000313" key="1">
    <source>
        <dbReference type="EMBL" id="VFB03748.1"/>
    </source>
</evidence>
<reference evidence="1 2" key="1">
    <citation type="submission" date="2019-02" db="EMBL/GenBank/DDBJ databases">
        <authorList>
            <consortium name="Pathogen Informatics"/>
        </authorList>
    </citation>
    <scope>NUCLEOTIDE SEQUENCE [LARGE SCALE GENOMIC DNA]</scope>
    <source>
        <strain evidence="1 2">3012STDY6944375</strain>
    </source>
</reference>
<gene>
    <name evidence="1" type="ORF">NCTC12078_01764</name>
</gene>
<dbReference type="RefSeq" id="WP_130914236.1">
    <property type="nucleotide sequence ID" value="NZ_LR215974.1"/>
</dbReference>
<organism evidence="1 2">
    <name type="scientific">Chryseobacterium taihuense</name>
    <dbReference type="NCBI Taxonomy" id="1141221"/>
    <lineage>
        <taxon>Bacteria</taxon>
        <taxon>Pseudomonadati</taxon>
        <taxon>Bacteroidota</taxon>
        <taxon>Flavobacteriia</taxon>
        <taxon>Flavobacteriales</taxon>
        <taxon>Weeksellaceae</taxon>
        <taxon>Chryseobacterium group</taxon>
        <taxon>Chryseobacterium</taxon>
    </lineage>
</organism>
<accession>A0A4U8WLQ0</accession>
<dbReference type="EMBL" id="LR215974">
    <property type="protein sequence ID" value="VFB03748.1"/>
    <property type="molecule type" value="Genomic_DNA"/>
</dbReference>
<protein>
    <submittedName>
        <fullName evidence="1">Uncharacterized protein</fullName>
    </submittedName>
</protein>
<dbReference type="AlphaFoldDB" id="A0A4U8WLQ0"/>
<dbReference type="Proteomes" id="UP000290013">
    <property type="component" value="Chromosome"/>
</dbReference>
<evidence type="ECO:0000313" key="2">
    <source>
        <dbReference type="Proteomes" id="UP000290013"/>
    </source>
</evidence>